<evidence type="ECO:0000256" key="1">
    <source>
        <dbReference type="ARBA" id="ARBA00006638"/>
    </source>
</evidence>
<evidence type="ECO:0000256" key="2">
    <source>
        <dbReference type="ARBA" id="ARBA00022763"/>
    </source>
</evidence>
<comment type="function">
    <text evidence="5">Involved in DNA double-strand break (DSB) repair and recombination. Promotes the annealing of complementary single-stranded DNA and by stimulation of the RAD51 recombinase.</text>
</comment>
<evidence type="ECO:0000256" key="6">
    <source>
        <dbReference type="ARBA" id="ARBA00041062"/>
    </source>
</evidence>
<dbReference type="Gene3D" id="3.30.390.80">
    <property type="entry name" value="DNA repair protein Rad52/59/22"/>
    <property type="match status" value="1"/>
</dbReference>
<evidence type="ECO:0000256" key="3">
    <source>
        <dbReference type="ARBA" id="ARBA00023172"/>
    </source>
</evidence>
<dbReference type="PANTHER" id="PTHR12132:SF1">
    <property type="entry name" value="DNA REPAIR PROTEIN RAD52 HOMOLOG"/>
    <property type="match status" value="1"/>
</dbReference>
<dbReference type="InterPro" id="IPR007232">
    <property type="entry name" value="Rad52_Rad59_Rad22"/>
</dbReference>
<organism evidence="7 8">
    <name type="scientific">[Candida] railenensis</name>
    <dbReference type="NCBI Taxonomy" id="45579"/>
    <lineage>
        <taxon>Eukaryota</taxon>
        <taxon>Fungi</taxon>
        <taxon>Dikarya</taxon>
        <taxon>Ascomycota</taxon>
        <taxon>Saccharomycotina</taxon>
        <taxon>Pichiomycetes</taxon>
        <taxon>Debaryomycetaceae</taxon>
        <taxon>Kurtzmaniella</taxon>
    </lineage>
</organism>
<evidence type="ECO:0000256" key="4">
    <source>
        <dbReference type="ARBA" id="ARBA00023204"/>
    </source>
</evidence>
<dbReference type="EMBL" id="CAKXYY010000009">
    <property type="protein sequence ID" value="CAH2353041.1"/>
    <property type="molecule type" value="Genomic_DNA"/>
</dbReference>
<dbReference type="SUPFAM" id="SSF54768">
    <property type="entry name" value="dsRNA-binding domain-like"/>
    <property type="match status" value="1"/>
</dbReference>
<dbReference type="GO" id="GO:0006312">
    <property type="term" value="P:mitotic recombination"/>
    <property type="evidence" value="ECO:0007669"/>
    <property type="project" value="TreeGrafter"/>
</dbReference>
<accession>A0A9P0QRG3</accession>
<dbReference type="OrthoDB" id="206565at2759"/>
<keyword evidence="4" id="KW-0234">DNA repair</keyword>
<comment type="caution">
    <text evidence="7">The sequence shown here is derived from an EMBL/GenBank/DDBJ whole genome shotgun (WGS) entry which is preliminary data.</text>
</comment>
<evidence type="ECO:0000313" key="8">
    <source>
        <dbReference type="Proteomes" id="UP000837801"/>
    </source>
</evidence>
<protein>
    <recommendedName>
        <fullName evidence="6">DNA repair and recombination protein RAD52</fullName>
    </recommendedName>
</protein>
<evidence type="ECO:0000313" key="7">
    <source>
        <dbReference type="EMBL" id="CAH2353041.1"/>
    </source>
</evidence>
<dbReference type="InterPro" id="IPR042525">
    <property type="entry name" value="Rad52_Rad59_Rad22_sf"/>
</dbReference>
<dbReference type="PANTHER" id="PTHR12132">
    <property type="entry name" value="DNA REPAIR AND RECOMBINATION PROTEIN RAD52, RAD59"/>
    <property type="match status" value="1"/>
</dbReference>
<dbReference type="GO" id="GO:0045002">
    <property type="term" value="P:double-strand break repair via single-strand annealing"/>
    <property type="evidence" value="ECO:0007669"/>
    <property type="project" value="TreeGrafter"/>
</dbReference>
<evidence type="ECO:0000256" key="5">
    <source>
        <dbReference type="ARBA" id="ARBA00037138"/>
    </source>
</evidence>
<gene>
    <name evidence="7" type="ORF">CLIB1423_09S01486</name>
</gene>
<dbReference type="GO" id="GO:0000724">
    <property type="term" value="P:double-strand break repair via homologous recombination"/>
    <property type="evidence" value="ECO:0007669"/>
    <property type="project" value="TreeGrafter"/>
</dbReference>
<keyword evidence="8" id="KW-1185">Reference proteome</keyword>
<reference evidence="7" key="1">
    <citation type="submission" date="2022-03" db="EMBL/GenBank/DDBJ databases">
        <authorList>
            <person name="Legras J.-L."/>
            <person name="Devillers H."/>
            <person name="Grondin C."/>
        </authorList>
    </citation>
    <scope>NUCLEOTIDE SEQUENCE</scope>
    <source>
        <strain evidence="7">CLIB 1423</strain>
    </source>
</reference>
<dbReference type="Pfam" id="PF04098">
    <property type="entry name" value="Rad52_Rad22"/>
    <property type="match status" value="1"/>
</dbReference>
<comment type="similarity">
    <text evidence="1">Belongs to the RAD52 family.</text>
</comment>
<keyword evidence="2" id="KW-0227">DNA damage</keyword>
<dbReference type="GO" id="GO:0005634">
    <property type="term" value="C:nucleus"/>
    <property type="evidence" value="ECO:0007669"/>
    <property type="project" value="TreeGrafter"/>
</dbReference>
<dbReference type="Proteomes" id="UP000837801">
    <property type="component" value="Unassembled WGS sequence"/>
</dbReference>
<dbReference type="InterPro" id="IPR041247">
    <property type="entry name" value="Rad52_fam"/>
</dbReference>
<name>A0A9P0QRG3_9ASCO</name>
<keyword evidence="3" id="KW-0233">DNA recombination</keyword>
<sequence length="203" mass="23154">MSDSFFDSKYNVDPTVQSLPSSVTFFPDMKEFEGPNSDDQIDTDSQMPTDWELKKIGAFQSRIESIQRNMESVYSKNRNPSLSKISAHQVFGLANEIFGFNGWSSQVSEFRIVDENFQYDNEEGEEYTASGAFSAKFCATVRITLKDGYWNEQDGIGESHGLPSKYLCYSKCKKEAVTDGMKKALIGFRLTLLDYERIKKEQQ</sequence>
<proteinExistence type="inferred from homology"/>
<dbReference type="AlphaFoldDB" id="A0A9P0QRG3"/>